<organism evidence="3">
    <name type="scientific">Candida tenuis (strain ATCC 10573 / BCRC 21748 / CBS 615 / JCM 9827 / NBRC 10315 / NRRL Y-1498 / VKM Y-70)</name>
    <name type="common">Yeast</name>
    <name type="synonym">Yamadazyma tenuis</name>
    <dbReference type="NCBI Taxonomy" id="590646"/>
    <lineage>
        <taxon>Eukaryota</taxon>
        <taxon>Fungi</taxon>
        <taxon>Dikarya</taxon>
        <taxon>Ascomycota</taxon>
        <taxon>Saccharomycotina</taxon>
        <taxon>Pichiomycetes</taxon>
        <taxon>Debaryomycetaceae</taxon>
        <taxon>Yamadazyma</taxon>
    </lineage>
</organism>
<dbReference type="STRING" id="590646.G3AYA3"/>
<dbReference type="InterPro" id="IPR012984">
    <property type="entry name" value="PROCT"/>
</dbReference>
<dbReference type="OrthoDB" id="1931567at2759"/>
<evidence type="ECO:0000259" key="1">
    <source>
        <dbReference type="SMART" id="SM00232"/>
    </source>
</evidence>
<keyword evidence="3" id="KW-1185">Reference proteome</keyword>
<reference evidence="2 3" key="1">
    <citation type="journal article" date="2011" name="Proc. Natl. Acad. Sci. U.S.A.">
        <title>Comparative genomics of xylose-fermenting fungi for enhanced biofuel production.</title>
        <authorList>
            <person name="Wohlbach D.J."/>
            <person name="Kuo A."/>
            <person name="Sato T.K."/>
            <person name="Potts K.M."/>
            <person name="Salamov A.A."/>
            <person name="LaButti K.M."/>
            <person name="Sun H."/>
            <person name="Clum A."/>
            <person name="Pangilinan J.L."/>
            <person name="Lindquist E.A."/>
            <person name="Lucas S."/>
            <person name="Lapidus A."/>
            <person name="Jin M."/>
            <person name="Gunawan C."/>
            <person name="Balan V."/>
            <person name="Dale B.E."/>
            <person name="Jeffries T.W."/>
            <person name="Zinkel R."/>
            <person name="Barry K.W."/>
            <person name="Grigoriev I.V."/>
            <person name="Gasch A.P."/>
        </authorList>
    </citation>
    <scope>NUCLEOTIDE SEQUENCE [LARGE SCALE GENOMIC DNA]</scope>
    <source>
        <strain evidence="3">ATCC 10573 / BCRC 21748 / CBS 615 / JCM 9827 / NBRC 10315 / NRRL Y-1498 / VKM Y-70</strain>
    </source>
</reference>
<protein>
    <submittedName>
        <fullName evidence="2">PROCT-domain-containing protein</fullName>
    </submittedName>
</protein>
<dbReference type="AlphaFoldDB" id="G3AYA3"/>
<evidence type="ECO:0000313" key="3">
    <source>
        <dbReference type="Proteomes" id="UP000000707"/>
    </source>
</evidence>
<name>G3AYA3_CANTC</name>
<dbReference type="GO" id="GO:0005682">
    <property type="term" value="C:U5 snRNP"/>
    <property type="evidence" value="ECO:0007669"/>
    <property type="project" value="TreeGrafter"/>
</dbReference>
<dbReference type="FunFam" id="3.40.140.10:FF:000002">
    <property type="entry name" value="Pre-mRNA-processing-splicing factor 8"/>
    <property type="match status" value="1"/>
</dbReference>
<feature type="domain" description="JAB1/MPN/MOV34 metalloenzyme" evidence="1">
    <location>
        <begin position="3"/>
        <end position="133"/>
    </location>
</feature>
<dbReference type="InterPro" id="IPR027652">
    <property type="entry name" value="PRP8"/>
</dbReference>
<dbReference type="GO" id="GO:0030619">
    <property type="term" value="F:U1 snRNA binding"/>
    <property type="evidence" value="ECO:0007669"/>
    <property type="project" value="TreeGrafter"/>
</dbReference>
<dbReference type="GO" id="GO:0097157">
    <property type="term" value="F:pre-mRNA intronic binding"/>
    <property type="evidence" value="ECO:0007669"/>
    <property type="project" value="TreeGrafter"/>
</dbReference>
<dbReference type="PANTHER" id="PTHR11140">
    <property type="entry name" value="PRE-MRNA SPLICING FACTOR PRP8"/>
    <property type="match status" value="1"/>
</dbReference>
<dbReference type="Pfam" id="PF01398">
    <property type="entry name" value="JAB"/>
    <property type="match status" value="1"/>
</dbReference>
<dbReference type="GO" id="GO:0017070">
    <property type="term" value="F:U6 snRNA binding"/>
    <property type="evidence" value="ECO:0007669"/>
    <property type="project" value="TreeGrafter"/>
</dbReference>
<dbReference type="PANTHER" id="PTHR11140:SF0">
    <property type="entry name" value="PRE-MRNA-PROCESSING-SPLICING FACTOR 8"/>
    <property type="match status" value="1"/>
</dbReference>
<dbReference type="GO" id="GO:0000244">
    <property type="term" value="P:spliceosomal tri-snRNP complex assembly"/>
    <property type="evidence" value="ECO:0007669"/>
    <property type="project" value="TreeGrafter"/>
</dbReference>
<dbReference type="EMBL" id="GL996512">
    <property type="protein sequence ID" value="EGV65801.1"/>
    <property type="molecule type" value="Genomic_DNA"/>
</dbReference>
<sequence>MDDDSTVYVMPKNLLRKFVQISDSRSQIGGFIYGKSPDPNSPVIEIQKIVMVPQLGNTHSIQFPNESPSINDIELLGWIHTQSTDYKALTPVDINTISKFERNYPFWSKDKVTLTVAFTPGSVTLSSYTLNEEGYEWGKSNKDLLSMSPPGYSSAFSVKNQLVLSDRIVGSFMVPDDNIWNFAFLGQLWSAKNEFDLKVDIPLPYYHEFHRPIHFSQFNEIEANPLEADQEDNFE</sequence>
<dbReference type="GO" id="GO:0071013">
    <property type="term" value="C:catalytic step 2 spliceosome"/>
    <property type="evidence" value="ECO:0007669"/>
    <property type="project" value="TreeGrafter"/>
</dbReference>
<gene>
    <name evidence="2" type="ORF">CANTEDRAFT_112670</name>
</gene>
<dbReference type="GO" id="GO:0030620">
    <property type="term" value="F:U2 snRNA binding"/>
    <property type="evidence" value="ECO:0007669"/>
    <property type="project" value="TreeGrafter"/>
</dbReference>
<dbReference type="Proteomes" id="UP000000707">
    <property type="component" value="Unassembled WGS sequence"/>
</dbReference>
<dbReference type="eggNOG" id="KOG1795">
    <property type="taxonomic scope" value="Eukaryota"/>
</dbReference>
<dbReference type="GO" id="GO:0030623">
    <property type="term" value="F:U5 snRNA binding"/>
    <property type="evidence" value="ECO:0007669"/>
    <property type="project" value="TreeGrafter"/>
</dbReference>
<dbReference type="CDD" id="cd08056">
    <property type="entry name" value="MPN_PRP8"/>
    <property type="match status" value="1"/>
</dbReference>
<proteinExistence type="predicted"/>
<dbReference type="SMART" id="SM00232">
    <property type="entry name" value="JAB_MPN"/>
    <property type="match status" value="1"/>
</dbReference>
<dbReference type="GO" id="GO:0008237">
    <property type="term" value="F:metallopeptidase activity"/>
    <property type="evidence" value="ECO:0007669"/>
    <property type="project" value="InterPro"/>
</dbReference>
<dbReference type="Pfam" id="PF08084">
    <property type="entry name" value="PROCT"/>
    <property type="match status" value="1"/>
</dbReference>
<dbReference type="InterPro" id="IPR000555">
    <property type="entry name" value="JAMM/MPN+_dom"/>
</dbReference>
<accession>G3AYA3</accession>
<dbReference type="HOGENOM" id="CLU_1340355_0_0_1"/>
<evidence type="ECO:0000313" key="2">
    <source>
        <dbReference type="EMBL" id="EGV65801.1"/>
    </source>
</evidence>
<dbReference type="Gene3D" id="3.40.140.10">
    <property type="entry name" value="Cytidine Deaminase, domain 2"/>
    <property type="match status" value="1"/>
</dbReference>